<keyword evidence="1" id="KW-0560">Oxidoreductase</keyword>
<dbReference type="InterPro" id="IPR008775">
    <property type="entry name" value="Phytyl_CoA_dOase-like"/>
</dbReference>
<dbReference type="PANTHER" id="PTHR20883:SF48">
    <property type="entry name" value="ECTOINE DIOXYGENASE"/>
    <property type="match status" value="1"/>
</dbReference>
<gene>
    <name evidence="1" type="ORF">A8926_4122</name>
</gene>
<name>A0A2N3Y061_SACSN</name>
<dbReference type="SUPFAM" id="SSF51197">
    <property type="entry name" value="Clavaminate synthase-like"/>
    <property type="match status" value="1"/>
</dbReference>
<dbReference type="STRING" id="994479.GCA_000194155_05412"/>
<accession>A0A2N3Y061</accession>
<dbReference type="GO" id="GO:0005506">
    <property type="term" value="F:iron ion binding"/>
    <property type="evidence" value="ECO:0007669"/>
    <property type="project" value="UniProtKB-ARBA"/>
</dbReference>
<dbReference type="AlphaFoldDB" id="A0A2N3Y061"/>
<sequence>MKSDQQYRIDYRINNNKKSTEQNHRPVQVEASPEEIRQLTEGGCLIRPGQLDADHVAKLREAVTRVEEAEVAAGVAEHREGNGLFLRMLQEKDPAFRDLMLYSPMVSIARAVLGPQIAFEVDARIAYRGRPDHLVPWHIHRRVVPDPLPPFFCYPHGVHCLIYLDEVGPDEGPLVYLPGSHRDHTVDLPFPTTRDLPGQVVVEPKAGDMVLIHANLWHRTLPTSETCGSRRLLIIGCDPAWLRTDNAGDLPPERPLTESFRESELPELRELAYGFQW</sequence>
<dbReference type="EMBL" id="PJNB01000001">
    <property type="protein sequence ID" value="PKW16304.1"/>
    <property type="molecule type" value="Genomic_DNA"/>
</dbReference>
<evidence type="ECO:0000313" key="1">
    <source>
        <dbReference type="EMBL" id="PKW16304.1"/>
    </source>
</evidence>
<dbReference type="Pfam" id="PF05721">
    <property type="entry name" value="PhyH"/>
    <property type="match status" value="1"/>
</dbReference>
<dbReference type="RefSeq" id="WP_010311240.1">
    <property type="nucleotide sequence ID" value="NZ_CP061007.1"/>
</dbReference>
<dbReference type="GO" id="GO:0016706">
    <property type="term" value="F:2-oxoglutarate-dependent dioxygenase activity"/>
    <property type="evidence" value="ECO:0007669"/>
    <property type="project" value="UniProtKB-ARBA"/>
</dbReference>
<keyword evidence="1" id="KW-0223">Dioxygenase</keyword>
<organism evidence="1 2">
    <name type="scientific">Saccharopolyspora spinosa</name>
    <dbReference type="NCBI Taxonomy" id="60894"/>
    <lineage>
        <taxon>Bacteria</taxon>
        <taxon>Bacillati</taxon>
        <taxon>Actinomycetota</taxon>
        <taxon>Actinomycetes</taxon>
        <taxon>Pseudonocardiales</taxon>
        <taxon>Pseudonocardiaceae</taxon>
        <taxon>Saccharopolyspora</taxon>
    </lineage>
</organism>
<keyword evidence="2" id="KW-1185">Reference proteome</keyword>
<reference evidence="1" key="1">
    <citation type="submission" date="2017-12" db="EMBL/GenBank/DDBJ databases">
        <title>Sequencing the genomes of 1000 Actinobacteria strains.</title>
        <authorList>
            <person name="Klenk H.-P."/>
        </authorList>
    </citation>
    <scope>NUCLEOTIDE SEQUENCE [LARGE SCALE GENOMIC DNA]</scope>
    <source>
        <strain evidence="1">DSM 44228</strain>
    </source>
</reference>
<protein>
    <submittedName>
        <fullName evidence="1">Phytanoyl-CoA dioxygenase PhyH</fullName>
    </submittedName>
</protein>
<dbReference type="PANTHER" id="PTHR20883">
    <property type="entry name" value="PHYTANOYL-COA DIOXYGENASE DOMAIN CONTAINING 1"/>
    <property type="match status" value="1"/>
</dbReference>
<dbReference type="Proteomes" id="UP000233786">
    <property type="component" value="Unassembled WGS sequence"/>
</dbReference>
<dbReference type="Gene3D" id="2.60.120.620">
    <property type="entry name" value="q2cbj1_9rhob like domain"/>
    <property type="match status" value="1"/>
</dbReference>
<dbReference type="OrthoDB" id="9791262at2"/>
<comment type="caution">
    <text evidence="1">The sequence shown here is derived from an EMBL/GenBank/DDBJ whole genome shotgun (WGS) entry which is preliminary data.</text>
</comment>
<proteinExistence type="predicted"/>
<evidence type="ECO:0000313" key="2">
    <source>
        <dbReference type="Proteomes" id="UP000233786"/>
    </source>
</evidence>